<organism evidence="3 4">
    <name type="scientific">Allomyces macrogynus (strain ATCC 38327)</name>
    <name type="common">Allomyces javanicus var. macrogynus</name>
    <dbReference type="NCBI Taxonomy" id="578462"/>
    <lineage>
        <taxon>Eukaryota</taxon>
        <taxon>Fungi</taxon>
        <taxon>Fungi incertae sedis</taxon>
        <taxon>Blastocladiomycota</taxon>
        <taxon>Blastocladiomycetes</taxon>
        <taxon>Blastocladiales</taxon>
        <taxon>Blastocladiaceae</taxon>
        <taxon>Allomyces</taxon>
    </lineage>
</organism>
<dbReference type="InterPro" id="IPR016158">
    <property type="entry name" value="Cullin_homology"/>
</dbReference>
<dbReference type="InterPro" id="IPR036317">
    <property type="entry name" value="Cullin_homology_sf"/>
</dbReference>
<comment type="similarity">
    <text evidence="1">Belongs to the cullin family.</text>
</comment>
<proteinExistence type="inferred from homology"/>
<dbReference type="Gene3D" id="1.20.1310.10">
    <property type="entry name" value="Cullin Repeats"/>
    <property type="match status" value="1"/>
</dbReference>
<dbReference type="Proteomes" id="UP000054350">
    <property type="component" value="Unassembled WGS sequence"/>
</dbReference>
<sequence>MPAILEFILCSGREFLSETHGRKTRTHDEITFNDSINLTGADEDAAMLITRGLRAPPDTLSLVLNVYSSKGVFMNVYRAGLADRIFKAISATDAALDVKAETDVVSKLRVRFGAKAVVACDDMIRVLEASQALNVAYAGVS</sequence>
<reference evidence="4" key="2">
    <citation type="submission" date="2009-11" db="EMBL/GenBank/DDBJ databases">
        <title>The Genome Sequence of Allomyces macrogynus strain ATCC 38327.</title>
        <authorList>
            <consortium name="The Broad Institute Genome Sequencing Platform"/>
            <person name="Russ C."/>
            <person name="Cuomo C."/>
            <person name="Shea T."/>
            <person name="Young S.K."/>
            <person name="Zeng Q."/>
            <person name="Koehrsen M."/>
            <person name="Haas B."/>
            <person name="Borodovsky M."/>
            <person name="Guigo R."/>
            <person name="Alvarado L."/>
            <person name="Berlin A."/>
            <person name="Borenstein D."/>
            <person name="Chen Z."/>
            <person name="Engels R."/>
            <person name="Freedman E."/>
            <person name="Gellesch M."/>
            <person name="Goldberg J."/>
            <person name="Griggs A."/>
            <person name="Gujja S."/>
            <person name="Heiman D."/>
            <person name="Hepburn T."/>
            <person name="Howarth C."/>
            <person name="Jen D."/>
            <person name="Larson L."/>
            <person name="Lewis B."/>
            <person name="Mehta T."/>
            <person name="Park D."/>
            <person name="Pearson M."/>
            <person name="Roberts A."/>
            <person name="Saif S."/>
            <person name="Shenoy N."/>
            <person name="Sisk P."/>
            <person name="Stolte C."/>
            <person name="Sykes S."/>
            <person name="Walk T."/>
            <person name="White J."/>
            <person name="Yandava C."/>
            <person name="Burger G."/>
            <person name="Gray M.W."/>
            <person name="Holland P.W.H."/>
            <person name="King N."/>
            <person name="Lang F.B.F."/>
            <person name="Roger A.J."/>
            <person name="Ruiz-Trillo I."/>
            <person name="Lander E."/>
            <person name="Nusbaum C."/>
        </authorList>
    </citation>
    <scope>NUCLEOTIDE SEQUENCE [LARGE SCALE GENOMIC DNA]</scope>
    <source>
        <strain evidence="4">ATCC 38327</strain>
    </source>
</reference>
<evidence type="ECO:0000259" key="2">
    <source>
        <dbReference type="PROSITE" id="PS50069"/>
    </source>
</evidence>
<reference evidence="3 4" key="1">
    <citation type="submission" date="2009-11" db="EMBL/GenBank/DDBJ databases">
        <title>Annotation of Allomyces macrogynus ATCC 38327.</title>
        <authorList>
            <consortium name="The Broad Institute Genome Sequencing Platform"/>
            <person name="Russ C."/>
            <person name="Cuomo C."/>
            <person name="Burger G."/>
            <person name="Gray M.W."/>
            <person name="Holland P.W.H."/>
            <person name="King N."/>
            <person name="Lang F.B.F."/>
            <person name="Roger A.J."/>
            <person name="Ruiz-Trillo I."/>
            <person name="Young S.K."/>
            <person name="Zeng Q."/>
            <person name="Gargeya S."/>
            <person name="Fitzgerald M."/>
            <person name="Haas B."/>
            <person name="Abouelleil A."/>
            <person name="Alvarado L."/>
            <person name="Arachchi H.M."/>
            <person name="Berlin A."/>
            <person name="Chapman S.B."/>
            <person name="Gearin G."/>
            <person name="Goldberg J."/>
            <person name="Griggs A."/>
            <person name="Gujja S."/>
            <person name="Hansen M."/>
            <person name="Heiman D."/>
            <person name="Howarth C."/>
            <person name="Larimer J."/>
            <person name="Lui A."/>
            <person name="MacDonald P.J.P."/>
            <person name="McCowen C."/>
            <person name="Montmayeur A."/>
            <person name="Murphy C."/>
            <person name="Neiman D."/>
            <person name="Pearson M."/>
            <person name="Priest M."/>
            <person name="Roberts A."/>
            <person name="Saif S."/>
            <person name="Shea T."/>
            <person name="Sisk P."/>
            <person name="Stolte C."/>
            <person name="Sykes S."/>
            <person name="Wortman J."/>
            <person name="Nusbaum C."/>
            <person name="Birren B."/>
        </authorList>
    </citation>
    <scope>NUCLEOTIDE SEQUENCE [LARGE SCALE GENOMIC DNA]</scope>
    <source>
        <strain evidence="3 4">ATCC 38327</strain>
    </source>
</reference>
<dbReference type="PROSITE" id="PS50069">
    <property type="entry name" value="CULLIN_2"/>
    <property type="match status" value="1"/>
</dbReference>
<dbReference type="SUPFAM" id="SSF75632">
    <property type="entry name" value="Cullin homology domain"/>
    <property type="match status" value="1"/>
</dbReference>
<name>A0A0L0S2U5_ALLM3</name>
<protein>
    <recommendedName>
        <fullName evidence="2">Cullin family profile domain-containing protein</fullName>
    </recommendedName>
</protein>
<evidence type="ECO:0000313" key="3">
    <source>
        <dbReference type="EMBL" id="KNE56689.1"/>
    </source>
</evidence>
<dbReference type="VEuPathDB" id="FungiDB:AMAG_02472"/>
<dbReference type="AlphaFoldDB" id="A0A0L0S2U5"/>
<dbReference type="OrthoDB" id="5581181at2759"/>
<evidence type="ECO:0000256" key="1">
    <source>
        <dbReference type="PROSITE-ProRule" id="PRU00330"/>
    </source>
</evidence>
<dbReference type="EMBL" id="GG745330">
    <property type="protein sequence ID" value="KNE56689.1"/>
    <property type="molecule type" value="Genomic_DNA"/>
</dbReference>
<accession>A0A0L0S2U5</accession>
<evidence type="ECO:0000313" key="4">
    <source>
        <dbReference type="Proteomes" id="UP000054350"/>
    </source>
</evidence>
<feature type="domain" description="Cullin family profile" evidence="2">
    <location>
        <begin position="58"/>
        <end position="141"/>
    </location>
</feature>
<gene>
    <name evidence="3" type="ORF">AMAG_02472</name>
</gene>
<keyword evidence="4" id="KW-1185">Reference proteome</keyword>